<proteinExistence type="predicted"/>
<dbReference type="AlphaFoldDB" id="A0A369Z728"/>
<evidence type="ECO:0000256" key="1">
    <source>
        <dbReference type="SAM" id="SignalP"/>
    </source>
</evidence>
<dbReference type="EMBL" id="QEPW01000003">
    <property type="protein sequence ID" value="RDE95666.1"/>
    <property type="molecule type" value="Genomic_DNA"/>
</dbReference>
<evidence type="ECO:0000313" key="2">
    <source>
        <dbReference type="EMBL" id="RDE95666.1"/>
    </source>
</evidence>
<feature type="signal peptide" evidence="1">
    <location>
        <begin position="1"/>
        <end position="21"/>
    </location>
</feature>
<protein>
    <submittedName>
        <fullName evidence="2">YtfJ family protein</fullName>
    </submittedName>
</protein>
<gene>
    <name evidence="2" type="ORF">DPV87_02550</name>
</gene>
<accession>A0A369Z728</accession>
<evidence type="ECO:0000313" key="3">
    <source>
        <dbReference type="Proteomes" id="UP000253910"/>
    </source>
</evidence>
<dbReference type="Pfam" id="PF09695">
    <property type="entry name" value="YtfJ_HI0045"/>
    <property type="match status" value="1"/>
</dbReference>
<dbReference type="InterPro" id="IPR006513">
    <property type="entry name" value="YtfJ_HI0045"/>
</dbReference>
<organism evidence="2 3">
    <name type="scientific">Haemophilus parainfluenzae</name>
    <dbReference type="NCBI Taxonomy" id="729"/>
    <lineage>
        <taxon>Bacteria</taxon>
        <taxon>Pseudomonadati</taxon>
        <taxon>Pseudomonadota</taxon>
        <taxon>Gammaproteobacteria</taxon>
        <taxon>Pasteurellales</taxon>
        <taxon>Pasteurellaceae</taxon>
        <taxon>Haemophilus</taxon>
    </lineage>
</organism>
<name>A0A369Z728_HAEPA</name>
<dbReference type="Proteomes" id="UP000253910">
    <property type="component" value="Unassembled WGS sequence"/>
</dbReference>
<reference evidence="2 3" key="1">
    <citation type="submission" date="2018-05" db="EMBL/GenBank/DDBJ databases">
        <title>Draft Genome Sequences for a Diverse set of 7 Haemophilus Species.</title>
        <authorList>
            <person name="Nichols M."/>
            <person name="Topaz N."/>
            <person name="Wang X."/>
            <person name="Wang X."/>
            <person name="Boxrud D."/>
        </authorList>
    </citation>
    <scope>NUCLEOTIDE SEQUENCE [LARGE SCALE GENOMIC DNA]</scope>
    <source>
        <strain evidence="2 3">C2008001710</strain>
    </source>
</reference>
<sequence>MKKIMLLSAVMGSLISINAFAHNIQPNQLLANVTVSDKGEITLNGNDVTYKSWSSTALPGKVRVIQHIAGRSAAKEKNQAMIEAIKAAHFNQAKYQTTTIINADDAVVGTGMFVKSSAEKGKKENAHSQVILDDKSAVKNAWELREKDSVIILLDKTGKVQFVKEGKLTDDEVKEVISRVTALIAK</sequence>
<dbReference type="NCBIfam" id="TIGR01626">
    <property type="entry name" value="ytfJ_HI0045"/>
    <property type="match status" value="1"/>
</dbReference>
<keyword evidence="1" id="KW-0732">Signal</keyword>
<dbReference type="RefSeq" id="WP_111315004.1">
    <property type="nucleotide sequence ID" value="NZ_QEPW01000003.1"/>
</dbReference>
<feature type="chain" id="PRO_5017009313" evidence="1">
    <location>
        <begin position="22"/>
        <end position="186"/>
    </location>
</feature>
<comment type="caution">
    <text evidence="2">The sequence shown here is derived from an EMBL/GenBank/DDBJ whole genome shotgun (WGS) entry which is preliminary data.</text>
</comment>